<accession>A0ABP5F4Y5</accession>
<keyword evidence="3" id="KW-1185">Reference proteome</keyword>
<dbReference type="InterPro" id="IPR057037">
    <property type="entry name" value="TPR_rep_actino"/>
</dbReference>
<evidence type="ECO:0000313" key="2">
    <source>
        <dbReference type="EMBL" id="GAA2016635.1"/>
    </source>
</evidence>
<dbReference type="RefSeq" id="WP_344109280.1">
    <property type="nucleotide sequence ID" value="NZ_BAAAPD010000051.1"/>
</dbReference>
<gene>
    <name evidence="2" type="ORF">GCM10009799_50980</name>
</gene>
<name>A0ABP5F4Y5_9ACTN</name>
<dbReference type="Pfam" id="PF23275">
    <property type="entry name" value="TPR_23"/>
    <property type="match status" value="1"/>
</dbReference>
<evidence type="ECO:0000313" key="3">
    <source>
        <dbReference type="Proteomes" id="UP001501585"/>
    </source>
</evidence>
<dbReference type="Proteomes" id="UP001501585">
    <property type="component" value="Unassembled WGS sequence"/>
</dbReference>
<reference evidence="3" key="1">
    <citation type="journal article" date="2019" name="Int. J. Syst. Evol. Microbiol.">
        <title>The Global Catalogue of Microorganisms (GCM) 10K type strain sequencing project: providing services to taxonomists for standard genome sequencing and annotation.</title>
        <authorList>
            <consortium name="The Broad Institute Genomics Platform"/>
            <consortium name="The Broad Institute Genome Sequencing Center for Infectious Disease"/>
            <person name="Wu L."/>
            <person name="Ma J."/>
        </authorList>
    </citation>
    <scope>NUCLEOTIDE SEQUENCE [LARGE SCALE GENOMIC DNA]</scope>
    <source>
        <strain evidence="3">JCM 15313</strain>
    </source>
</reference>
<organism evidence="2 3">
    <name type="scientific">Nocardiopsis rhodophaea</name>
    <dbReference type="NCBI Taxonomy" id="280238"/>
    <lineage>
        <taxon>Bacteria</taxon>
        <taxon>Bacillati</taxon>
        <taxon>Actinomycetota</taxon>
        <taxon>Actinomycetes</taxon>
        <taxon>Streptosporangiales</taxon>
        <taxon>Nocardiopsidaceae</taxon>
        <taxon>Nocardiopsis</taxon>
    </lineage>
</organism>
<dbReference type="EMBL" id="BAAAPC010000034">
    <property type="protein sequence ID" value="GAA2016635.1"/>
    <property type="molecule type" value="Genomic_DNA"/>
</dbReference>
<sequence>MALNIIAYEAERKQKLGPSAKPGEAELNSRQYRTLKKFFDGMENSRAFNKRAIDAALAIEDGTMTRAEKDAALGSIGAGILALSDHRLGGGYYDLPESIRLAAEGPRLSASDEHQIPYLWPVWGGDANSLSQFLRNAPDDLQGGKGFSATLTLSTGFYLHDFGGLEAHKDLLDDDAVGHLVDVSTRNKDANNAILTDEYRHPYASKDADLNKKAIEGLLTYDWPDEDANGEPSWMAGGKPVTGLLDWIAEDTQSESRSDQERAIEAAAGLLKLVGDEDEGIFKDLERTSVSTDDSEEASFTEYNDELANSMFKIFSAHLDDFAVEGGNEEAGYRHLELSDENRKKLGVKFDDEREFILAVPEDAKKNYMQLMVANQDVAPFVAYSVDVKSQDILNEYVDGLLDGSEGNAKNKASGAHGRLQGLLDGSLINNFKRESENEEKAIQESIQVRELGVGMVKDAVGSTKVISGPAAPASAALLEFAASGTKNLLTEDLKQELEEVQAKADNIEPKNPQTIHRERLQEFGDALLSVDRPDENGKIPKELKSFPDHLVKDGEMAAYEAEDVAFSDDVSDDLEDWFKSVEVRKESDHGTENFSSHVVGYNKTYGDSYMATVGDDRGATLDEMLIELREQKEKAKEGKE</sequence>
<proteinExistence type="predicted"/>
<protein>
    <recommendedName>
        <fullName evidence="1">TPR repeat domain-containing protein</fullName>
    </recommendedName>
</protein>
<evidence type="ECO:0000259" key="1">
    <source>
        <dbReference type="Pfam" id="PF23275"/>
    </source>
</evidence>
<feature type="domain" description="TPR repeat" evidence="1">
    <location>
        <begin position="23"/>
        <end position="228"/>
    </location>
</feature>
<comment type="caution">
    <text evidence="2">The sequence shown here is derived from an EMBL/GenBank/DDBJ whole genome shotgun (WGS) entry which is preliminary data.</text>
</comment>